<feature type="domain" description="Bromo" evidence="9">
    <location>
        <begin position="50"/>
        <end position="122"/>
    </location>
</feature>
<dbReference type="Pfam" id="PF00439">
    <property type="entry name" value="Bromodomain"/>
    <property type="match status" value="1"/>
</dbReference>
<comment type="caution">
    <text evidence="10">The sequence shown here is derived from an EMBL/GenBank/DDBJ whole genome shotgun (WGS) entry which is preliminary data.</text>
</comment>
<evidence type="ECO:0000256" key="8">
    <source>
        <dbReference type="PROSITE-ProRule" id="PRU00035"/>
    </source>
</evidence>
<sequence length="151" mass="18182">MPIVPTQQSDYIDELDLELLRRRQKLENVAFKQPIPKWMNIAWDAFRILDNHSKSMIFMMPDDTNSEEYQLYLKRVQKPISLETIRNKLNLKYYQNFEEFVDDMNTLFENFVKFRGKEHKLYKYCESVQQRFAKFVEKGKLRTASSHGSAE</sequence>
<evidence type="ECO:0000256" key="3">
    <source>
        <dbReference type="ARBA" id="ARBA00022853"/>
    </source>
</evidence>
<evidence type="ECO:0000256" key="6">
    <source>
        <dbReference type="ARBA" id="ARBA00023163"/>
    </source>
</evidence>
<dbReference type="GO" id="GO:0006338">
    <property type="term" value="P:chromatin remodeling"/>
    <property type="evidence" value="ECO:0007669"/>
    <property type="project" value="InterPro"/>
</dbReference>
<keyword evidence="7" id="KW-0539">Nucleus</keyword>
<dbReference type="InterPro" id="IPR001487">
    <property type="entry name" value="Bromodomain"/>
</dbReference>
<evidence type="ECO:0000256" key="4">
    <source>
        <dbReference type="ARBA" id="ARBA00023015"/>
    </source>
</evidence>
<dbReference type="Proteomes" id="UP000785679">
    <property type="component" value="Unassembled WGS sequence"/>
</dbReference>
<evidence type="ECO:0000256" key="5">
    <source>
        <dbReference type="ARBA" id="ARBA00023117"/>
    </source>
</evidence>
<comment type="subcellular location">
    <subcellularLocation>
        <location evidence="1">Nucleus</location>
    </subcellularLocation>
</comment>
<dbReference type="Gene3D" id="1.20.920.10">
    <property type="entry name" value="Bromodomain-like"/>
    <property type="match status" value="1"/>
</dbReference>
<dbReference type="PROSITE" id="PS50014">
    <property type="entry name" value="BROMODOMAIN_2"/>
    <property type="match status" value="1"/>
</dbReference>
<keyword evidence="5 8" id="KW-0103">Bromodomain</keyword>
<dbReference type="PRINTS" id="PR00503">
    <property type="entry name" value="BROMODOMAIN"/>
</dbReference>
<keyword evidence="3" id="KW-0156">Chromatin regulator</keyword>
<name>A0A8J8T0Z0_HALGN</name>
<accession>A0A8J8T0Z0</accession>
<evidence type="ECO:0000256" key="1">
    <source>
        <dbReference type="ARBA" id="ARBA00004123"/>
    </source>
</evidence>
<dbReference type="GO" id="GO:0006368">
    <property type="term" value="P:transcription elongation by RNA polymerase II"/>
    <property type="evidence" value="ECO:0007669"/>
    <property type="project" value="TreeGrafter"/>
</dbReference>
<dbReference type="InterPro" id="IPR036427">
    <property type="entry name" value="Bromodomain-like_sf"/>
</dbReference>
<reference evidence="10" key="1">
    <citation type="submission" date="2019-06" db="EMBL/GenBank/DDBJ databases">
        <authorList>
            <person name="Zheng W."/>
        </authorList>
    </citation>
    <scope>NUCLEOTIDE SEQUENCE</scope>
    <source>
        <strain evidence="10">QDHG01</strain>
    </source>
</reference>
<dbReference type="CDD" id="cd04369">
    <property type="entry name" value="Bromodomain"/>
    <property type="match status" value="1"/>
</dbReference>
<dbReference type="PANTHER" id="PTHR16062">
    <property type="entry name" value="SWI/SNF-RELATED"/>
    <property type="match status" value="1"/>
</dbReference>
<evidence type="ECO:0000256" key="2">
    <source>
        <dbReference type="ARBA" id="ARBA00022737"/>
    </source>
</evidence>
<keyword evidence="4" id="KW-0805">Transcription regulation</keyword>
<keyword evidence="6" id="KW-0804">Transcription</keyword>
<keyword evidence="2" id="KW-0677">Repeat</keyword>
<dbReference type="PANTHER" id="PTHR16062:SF19">
    <property type="entry name" value="PROTEIN POLYBROMO-1"/>
    <property type="match status" value="1"/>
</dbReference>
<evidence type="ECO:0000313" key="10">
    <source>
        <dbReference type="EMBL" id="TNV78169.1"/>
    </source>
</evidence>
<dbReference type="GO" id="GO:0016586">
    <property type="term" value="C:RSC-type complex"/>
    <property type="evidence" value="ECO:0007669"/>
    <property type="project" value="InterPro"/>
</dbReference>
<dbReference type="EMBL" id="RRYP01010775">
    <property type="protein sequence ID" value="TNV78169.1"/>
    <property type="molecule type" value="Genomic_DNA"/>
</dbReference>
<dbReference type="OrthoDB" id="284864at2759"/>
<protein>
    <recommendedName>
        <fullName evidence="9">Bromo domain-containing protein</fullName>
    </recommendedName>
</protein>
<keyword evidence="11" id="KW-1185">Reference proteome</keyword>
<dbReference type="AlphaFoldDB" id="A0A8J8T0Z0"/>
<organism evidence="10 11">
    <name type="scientific">Halteria grandinella</name>
    <dbReference type="NCBI Taxonomy" id="5974"/>
    <lineage>
        <taxon>Eukaryota</taxon>
        <taxon>Sar</taxon>
        <taxon>Alveolata</taxon>
        <taxon>Ciliophora</taxon>
        <taxon>Intramacronucleata</taxon>
        <taxon>Spirotrichea</taxon>
        <taxon>Stichotrichia</taxon>
        <taxon>Sporadotrichida</taxon>
        <taxon>Halteriidae</taxon>
        <taxon>Halteria</taxon>
    </lineage>
</organism>
<gene>
    <name evidence="10" type="ORF">FGO68_gene9490</name>
</gene>
<proteinExistence type="predicted"/>
<dbReference type="SMART" id="SM00297">
    <property type="entry name" value="BROMO"/>
    <property type="match status" value="1"/>
</dbReference>
<evidence type="ECO:0000256" key="7">
    <source>
        <dbReference type="ARBA" id="ARBA00023242"/>
    </source>
</evidence>
<evidence type="ECO:0000313" key="11">
    <source>
        <dbReference type="Proteomes" id="UP000785679"/>
    </source>
</evidence>
<dbReference type="GO" id="GO:0003682">
    <property type="term" value="F:chromatin binding"/>
    <property type="evidence" value="ECO:0007669"/>
    <property type="project" value="TreeGrafter"/>
</dbReference>
<evidence type="ECO:0000259" key="9">
    <source>
        <dbReference type="PROSITE" id="PS50014"/>
    </source>
</evidence>
<dbReference type="SUPFAM" id="SSF47370">
    <property type="entry name" value="Bromodomain"/>
    <property type="match status" value="1"/>
</dbReference>
<dbReference type="InterPro" id="IPR037382">
    <property type="entry name" value="Rsc/polybromo"/>
</dbReference>